<organism evidence="17 18">
    <name type="scientific">Anaerorhabdus furcosa</name>
    <dbReference type="NCBI Taxonomy" id="118967"/>
    <lineage>
        <taxon>Bacteria</taxon>
        <taxon>Bacillati</taxon>
        <taxon>Bacillota</taxon>
        <taxon>Erysipelotrichia</taxon>
        <taxon>Erysipelotrichales</taxon>
        <taxon>Erysipelotrichaceae</taxon>
        <taxon>Anaerorhabdus</taxon>
    </lineage>
</organism>
<dbReference type="Gene3D" id="2.70.150.10">
    <property type="entry name" value="Calcium-transporting ATPase, cytoplasmic transduction domain A"/>
    <property type="match status" value="1"/>
</dbReference>
<keyword evidence="7 15" id="KW-0479">Metal-binding</keyword>
<dbReference type="InterPro" id="IPR006121">
    <property type="entry name" value="HMA_dom"/>
</dbReference>
<dbReference type="PANTHER" id="PTHR48085">
    <property type="entry name" value="CADMIUM/ZINC-TRANSPORTING ATPASE HMA2-RELATED"/>
    <property type="match status" value="1"/>
</dbReference>
<dbReference type="InterPro" id="IPR008250">
    <property type="entry name" value="ATPase_P-typ_transduc_dom_A_sf"/>
</dbReference>
<proteinExistence type="inferred from homology"/>
<reference evidence="18" key="1">
    <citation type="submission" date="2017-02" db="EMBL/GenBank/DDBJ databases">
        <authorList>
            <person name="Varghese N."/>
            <person name="Submissions S."/>
        </authorList>
    </citation>
    <scope>NUCLEOTIDE SEQUENCE [LARGE SCALE GENOMIC DNA]</scope>
    <source>
        <strain evidence="18">ATCC 25662</strain>
    </source>
</reference>
<dbReference type="RefSeq" id="WP_200804768.1">
    <property type="nucleotide sequence ID" value="NZ_FUWY01000003.1"/>
</dbReference>
<dbReference type="PROSITE" id="PS01047">
    <property type="entry name" value="HMA_1"/>
    <property type="match status" value="1"/>
</dbReference>
<comment type="subcellular location">
    <subcellularLocation>
        <location evidence="1">Cell membrane</location>
        <topology evidence="1">Multi-pass membrane protein</topology>
    </subcellularLocation>
</comment>
<feature type="transmembrane region" description="Helical" evidence="15">
    <location>
        <begin position="162"/>
        <end position="177"/>
    </location>
</feature>
<evidence type="ECO:0000256" key="15">
    <source>
        <dbReference type="RuleBase" id="RU362081"/>
    </source>
</evidence>
<evidence type="ECO:0000256" key="4">
    <source>
        <dbReference type="ARBA" id="ARBA00022539"/>
    </source>
</evidence>
<dbReference type="NCBIfam" id="TIGR01525">
    <property type="entry name" value="ATPase-IB_hvy"/>
    <property type="match status" value="1"/>
</dbReference>
<dbReference type="InterPro" id="IPR036412">
    <property type="entry name" value="HAD-like_sf"/>
</dbReference>
<gene>
    <name evidence="17" type="ORF">SAMN02745191_1293</name>
</gene>
<dbReference type="Proteomes" id="UP000243297">
    <property type="component" value="Unassembled WGS sequence"/>
</dbReference>
<feature type="transmembrane region" description="Helical" evidence="15">
    <location>
        <begin position="386"/>
        <end position="409"/>
    </location>
</feature>
<dbReference type="Gene3D" id="3.30.70.100">
    <property type="match status" value="2"/>
</dbReference>
<dbReference type="InterPro" id="IPR023299">
    <property type="entry name" value="ATPase_P-typ_cyto_dom_N"/>
</dbReference>
<dbReference type="InterPro" id="IPR023214">
    <property type="entry name" value="HAD_sf"/>
</dbReference>
<keyword evidence="11 15" id="KW-1133">Transmembrane helix</keyword>
<dbReference type="InterPro" id="IPR036163">
    <property type="entry name" value="HMA_dom_sf"/>
</dbReference>
<evidence type="ECO:0000256" key="10">
    <source>
        <dbReference type="ARBA" id="ARBA00022967"/>
    </source>
</evidence>
<dbReference type="InterPro" id="IPR018303">
    <property type="entry name" value="ATPase_P-typ_P_site"/>
</dbReference>
<dbReference type="InterPro" id="IPR051014">
    <property type="entry name" value="Cation_Transport_ATPase_IB"/>
</dbReference>
<dbReference type="GO" id="GO:0005524">
    <property type="term" value="F:ATP binding"/>
    <property type="evidence" value="ECO:0007669"/>
    <property type="project" value="UniProtKB-UniRule"/>
</dbReference>
<keyword evidence="4" id="KW-0104">Cadmium</keyword>
<dbReference type="EMBL" id="FUWY01000003">
    <property type="protein sequence ID" value="SJZ67610.1"/>
    <property type="molecule type" value="Genomic_DNA"/>
</dbReference>
<dbReference type="CDD" id="cd00371">
    <property type="entry name" value="HMA"/>
    <property type="match status" value="2"/>
</dbReference>
<dbReference type="InterPro" id="IPR001757">
    <property type="entry name" value="P_typ_ATPase"/>
</dbReference>
<accession>A0A1T4MKJ3</accession>
<dbReference type="GO" id="GO:0005886">
    <property type="term" value="C:plasma membrane"/>
    <property type="evidence" value="ECO:0007669"/>
    <property type="project" value="UniProtKB-SubCell"/>
</dbReference>
<evidence type="ECO:0000256" key="13">
    <source>
        <dbReference type="ARBA" id="ARBA00039103"/>
    </source>
</evidence>
<feature type="transmembrane region" description="Helical" evidence="15">
    <location>
        <begin position="739"/>
        <end position="757"/>
    </location>
</feature>
<dbReference type="SUPFAM" id="SSF56784">
    <property type="entry name" value="HAD-like"/>
    <property type="match status" value="1"/>
</dbReference>
<name>A0A1T4MKJ3_9FIRM</name>
<keyword evidence="18" id="KW-1185">Reference proteome</keyword>
<dbReference type="GO" id="GO:0046872">
    <property type="term" value="F:metal ion binding"/>
    <property type="evidence" value="ECO:0007669"/>
    <property type="project" value="UniProtKB-KW"/>
</dbReference>
<dbReference type="Pfam" id="PF00122">
    <property type="entry name" value="E1-E2_ATPase"/>
    <property type="match status" value="1"/>
</dbReference>
<evidence type="ECO:0000313" key="17">
    <source>
        <dbReference type="EMBL" id="SJZ67610.1"/>
    </source>
</evidence>
<dbReference type="SUPFAM" id="SSF55008">
    <property type="entry name" value="HMA, heavy metal-associated domain"/>
    <property type="match status" value="2"/>
</dbReference>
<dbReference type="AlphaFoldDB" id="A0A1T4MKJ3"/>
<dbReference type="PROSITE" id="PS00154">
    <property type="entry name" value="ATPASE_E1_E2"/>
    <property type="match status" value="1"/>
</dbReference>
<dbReference type="Gene3D" id="3.40.1110.10">
    <property type="entry name" value="Calcium-transporting ATPase, cytoplasmic domain N"/>
    <property type="match status" value="1"/>
</dbReference>
<evidence type="ECO:0000256" key="12">
    <source>
        <dbReference type="ARBA" id="ARBA00023136"/>
    </source>
</evidence>
<dbReference type="InterPro" id="IPR059000">
    <property type="entry name" value="ATPase_P-type_domA"/>
</dbReference>
<dbReference type="PROSITE" id="PS50846">
    <property type="entry name" value="HMA_2"/>
    <property type="match status" value="1"/>
</dbReference>
<feature type="domain" description="HMA" evidence="16">
    <location>
        <begin position="1"/>
        <end position="70"/>
    </location>
</feature>
<keyword evidence="10" id="KW-1278">Translocase</keyword>
<dbReference type="PRINTS" id="PR00119">
    <property type="entry name" value="CATATPASE"/>
</dbReference>
<evidence type="ECO:0000256" key="6">
    <source>
        <dbReference type="ARBA" id="ARBA00022692"/>
    </source>
</evidence>
<evidence type="ECO:0000256" key="7">
    <source>
        <dbReference type="ARBA" id="ARBA00022723"/>
    </source>
</evidence>
<evidence type="ECO:0000256" key="5">
    <source>
        <dbReference type="ARBA" id="ARBA00022553"/>
    </source>
</evidence>
<evidence type="ECO:0000256" key="1">
    <source>
        <dbReference type="ARBA" id="ARBA00004651"/>
    </source>
</evidence>
<feature type="transmembrane region" description="Helical" evidence="15">
    <location>
        <begin position="183"/>
        <end position="202"/>
    </location>
</feature>
<keyword evidence="6 15" id="KW-0812">Transmembrane</keyword>
<dbReference type="PRINTS" id="PR00941">
    <property type="entry name" value="CDATPASE"/>
</dbReference>
<dbReference type="Pfam" id="PF00702">
    <property type="entry name" value="Hydrolase"/>
    <property type="match status" value="1"/>
</dbReference>
<evidence type="ECO:0000256" key="3">
    <source>
        <dbReference type="ARBA" id="ARBA00022475"/>
    </source>
</evidence>
<dbReference type="InterPro" id="IPR017969">
    <property type="entry name" value="Heavy-metal-associated_CS"/>
</dbReference>
<dbReference type="SFLD" id="SFLDS00003">
    <property type="entry name" value="Haloacid_Dehalogenase"/>
    <property type="match status" value="1"/>
</dbReference>
<keyword evidence="5" id="KW-0597">Phosphoprotein</keyword>
<evidence type="ECO:0000313" key="18">
    <source>
        <dbReference type="Proteomes" id="UP000243297"/>
    </source>
</evidence>
<evidence type="ECO:0000256" key="8">
    <source>
        <dbReference type="ARBA" id="ARBA00022741"/>
    </source>
</evidence>
<dbReference type="EC" id="7.2.2.21" evidence="13"/>
<keyword evidence="3 15" id="KW-1003">Cell membrane</keyword>
<comment type="catalytic activity">
    <reaction evidence="14">
        <text>Cd(2+)(in) + ATP + H2O = Cd(2+)(out) + ADP + phosphate + H(+)</text>
        <dbReference type="Rhea" id="RHEA:12132"/>
        <dbReference type="ChEBI" id="CHEBI:15377"/>
        <dbReference type="ChEBI" id="CHEBI:15378"/>
        <dbReference type="ChEBI" id="CHEBI:30616"/>
        <dbReference type="ChEBI" id="CHEBI:43474"/>
        <dbReference type="ChEBI" id="CHEBI:48775"/>
        <dbReference type="ChEBI" id="CHEBI:456216"/>
        <dbReference type="EC" id="7.2.2.21"/>
    </reaction>
</comment>
<keyword evidence="8 15" id="KW-0547">Nucleotide-binding</keyword>
<dbReference type="NCBIfam" id="TIGR01494">
    <property type="entry name" value="ATPase_P-type"/>
    <property type="match status" value="1"/>
</dbReference>
<evidence type="ECO:0000256" key="11">
    <source>
        <dbReference type="ARBA" id="ARBA00022989"/>
    </source>
</evidence>
<dbReference type="GO" id="GO:0008551">
    <property type="term" value="F:P-type cadmium transporter activity"/>
    <property type="evidence" value="ECO:0007669"/>
    <property type="project" value="UniProtKB-EC"/>
</dbReference>
<feature type="transmembrane region" description="Helical" evidence="15">
    <location>
        <begin position="421"/>
        <end position="445"/>
    </location>
</feature>
<dbReference type="SFLD" id="SFLDG00002">
    <property type="entry name" value="C1.7:_P-type_atpase_like"/>
    <property type="match status" value="1"/>
</dbReference>
<dbReference type="SUPFAM" id="SSF81653">
    <property type="entry name" value="Calcium ATPase, transduction domain A"/>
    <property type="match status" value="1"/>
</dbReference>
<dbReference type="STRING" id="118967.SAMN02745191_1293"/>
<dbReference type="GO" id="GO:0016887">
    <property type="term" value="F:ATP hydrolysis activity"/>
    <property type="evidence" value="ECO:0007669"/>
    <property type="project" value="InterPro"/>
</dbReference>
<dbReference type="InterPro" id="IPR044492">
    <property type="entry name" value="P_typ_ATPase_HD_dom"/>
</dbReference>
<dbReference type="NCBIfam" id="TIGR01512">
    <property type="entry name" value="ATPase-IB2_Cd"/>
    <property type="match status" value="1"/>
</dbReference>
<dbReference type="SFLD" id="SFLDF00027">
    <property type="entry name" value="p-type_atpase"/>
    <property type="match status" value="1"/>
</dbReference>
<dbReference type="SUPFAM" id="SSF81665">
    <property type="entry name" value="Calcium ATPase, transmembrane domain M"/>
    <property type="match status" value="1"/>
</dbReference>
<evidence type="ECO:0000256" key="2">
    <source>
        <dbReference type="ARBA" id="ARBA00006024"/>
    </source>
</evidence>
<keyword evidence="12 15" id="KW-0472">Membrane</keyword>
<feature type="transmembrane region" description="Helical" evidence="15">
    <location>
        <begin position="714"/>
        <end position="733"/>
    </location>
</feature>
<dbReference type="InterPro" id="IPR027256">
    <property type="entry name" value="P-typ_ATPase_IB"/>
</dbReference>
<dbReference type="Pfam" id="PF00403">
    <property type="entry name" value="HMA"/>
    <property type="match status" value="2"/>
</dbReference>
<sequence>MKRELILNGLDCAHCAAEIEEKIQKLDSIQEAHVDFMSKKLTVIPKNEKSWESLKTQLIKIITDMEPDVVVGEAGESYSLFFKGLDCAHCAAEIEDEIRKVVGVESVSVDFMSTTCTYRCQKSDKARIEQEIRTIVNTHEPDVIVETVSTDKEEDRNFKKDLIRIFIGAGLFVIGFLQPETSLLGIVFVLGAYVLLGYDVVFRAVRNILKGQWFDENFLMALATIVAILLQDYREAVAVMLFYQVGEYFQERAVYSSRKSIADLMDIRPDIAHVIKNGETVDLSPELVQISDVVVVKPGERIPLDGIVQNGVSSLDTSSLTGESLERDVEVGDEVLSGCVNLRGLIEVVVTKAYSESTVSKILELVENTSSRKTKSENFITKFSKIYTPIVVILAVIIAITLPIIVPGISYVESIERACAFLVISCPCALVISIPLGFFAGIGGLSKNGILVKGSTVIESLSTLQQMVFDKTGTITQGKFGVSKILGEQKAIEYAAYAESNSTHPIAKSILDAYKEEVDTKRIQEVEEIAGHGIRIVLDGETILVGNTKLMDQFNIKYPVIDELGTLVYVSKNNEYIGTLVIEDQLKQDSKQAIQSLKKAGIKNCVMLTGDRKAVADHIASQVGIDSVYSECLPNDKVNVVESLLPQGNLGFAGDGINDAPVLALADLGFAMGGVGSDAAIEAADVVIMDDNLNKIPLAINRSKKTMGIVKQNIVGALGIKLLVLALAAFGFVNMWLAIFADVGVSIIAILNSIRLLKK</sequence>
<dbReference type="Gene3D" id="3.40.50.1000">
    <property type="entry name" value="HAD superfamily/HAD-like"/>
    <property type="match status" value="1"/>
</dbReference>
<dbReference type="InterPro" id="IPR023298">
    <property type="entry name" value="ATPase_P-typ_TM_dom_sf"/>
</dbReference>
<keyword evidence="9 15" id="KW-0067">ATP-binding</keyword>
<protein>
    <recommendedName>
        <fullName evidence="13">Cd(2+)-exporting ATPase</fullName>
        <ecNumber evidence="13">7.2.2.21</ecNumber>
    </recommendedName>
</protein>
<evidence type="ECO:0000259" key="16">
    <source>
        <dbReference type="PROSITE" id="PS50846"/>
    </source>
</evidence>
<dbReference type="PANTHER" id="PTHR48085:SF5">
    <property type="entry name" value="CADMIUM_ZINC-TRANSPORTING ATPASE HMA4-RELATED"/>
    <property type="match status" value="1"/>
</dbReference>
<evidence type="ECO:0000256" key="9">
    <source>
        <dbReference type="ARBA" id="ARBA00022840"/>
    </source>
</evidence>
<comment type="similarity">
    <text evidence="2 15">Belongs to the cation transport ATPase (P-type) (TC 3.A.3) family. Type IB subfamily.</text>
</comment>
<evidence type="ECO:0000256" key="14">
    <source>
        <dbReference type="ARBA" id="ARBA00049338"/>
    </source>
</evidence>